<dbReference type="SUPFAM" id="SSF53474">
    <property type="entry name" value="alpha/beta-Hydrolases"/>
    <property type="match status" value="1"/>
</dbReference>
<dbReference type="EMBL" id="JAOAOG010000195">
    <property type="protein sequence ID" value="KAJ6241334.1"/>
    <property type="molecule type" value="Genomic_DNA"/>
</dbReference>
<dbReference type="InterPro" id="IPR010662">
    <property type="entry name" value="RBBP9/YdeN"/>
</dbReference>
<comment type="caution">
    <text evidence="1">The sequence shown here is derived from an EMBL/GenBank/DDBJ whole genome shotgun (WGS) entry which is preliminary data.</text>
</comment>
<dbReference type="PANTHER" id="PTHR15394">
    <property type="entry name" value="SERINE HYDROLASE RBBP9"/>
    <property type="match status" value="1"/>
</dbReference>
<dbReference type="PANTHER" id="PTHR15394:SF3">
    <property type="entry name" value="SERINE HYDROLASE RBBP9"/>
    <property type="match status" value="1"/>
</dbReference>
<gene>
    <name evidence="1" type="ORF">M0813_23527</name>
</gene>
<organism evidence="1 2">
    <name type="scientific">Anaeramoeba flamelloides</name>
    <dbReference type="NCBI Taxonomy" id="1746091"/>
    <lineage>
        <taxon>Eukaryota</taxon>
        <taxon>Metamonada</taxon>
        <taxon>Anaeramoebidae</taxon>
        <taxon>Anaeramoeba</taxon>
    </lineage>
</organism>
<protein>
    <submittedName>
        <fullName evidence="1">Uncharacterized protein</fullName>
    </submittedName>
</protein>
<dbReference type="Proteomes" id="UP001150062">
    <property type="component" value="Unassembled WGS sequence"/>
</dbReference>
<dbReference type="Gene3D" id="3.40.50.1820">
    <property type="entry name" value="alpha/beta hydrolase"/>
    <property type="match status" value="1"/>
</dbReference>
<sequence>MTDILLFHGFNINGSGIWYPWLKEQLELNGDFVVRIPDLPNAEDPILVEWLESLNEEMFGTDSTRPLIIIGHSLGGYFVQRVLESVVRDTRNFWKGRLVAVYLVAATGFPIKRVQNFYNPKLDWDKINANTENVQFHIVWDEEDYLVSKEHGLFIHKHCNNSKLHFLNNGNNHFLENTNQDLLQIILQNHTKQEK</sequence>
<dbReference type="Pfam" id="PF06821">
    <property type="entry name" value="Ser_hydrolase"/>
    <property type="match status" value="1"/>
</dbReference>
<proteinExistence type="predicted"/>
<keyword evidence="2" id="KW-1185">Reference proteome</keyword>
<evidence type="ECO:0000313" key="1">
    <source>
        <dbReference type="EMBL" id="KAJ6241334.1"/>
    </source>
</evidence>
<reference evidence="1" key="1">
    <citation type="submission" date="2022-08" db="EMBL/GenBank/DDBJ databases">
        <title>Novel sulfate-reducing endosymbionts in the free-living metamonad Anaeramoeba.</title>
        <authorList>
            <person name="Jerlstrom-Hultqvist J."/>
            <person name="Cepicka I."/>
            <person name="Gallot-Lavallee L."/>
            <person name="Salas-Leiva D."/>
            <person name="Curtis B.A."/>
            <person name="Zahonova K."/>
            <person name="Pipaliya S."/>
            <person name="Dacks J."/>
            <person name="Roger A.J."/>
        </authorList>
    </citation>
    <scope>NUCLEOTIDE SEQUENCE</scope>
    <source>
        <strain evidence="1">Schooner1</strain>
    </source>
</reference>
<accession>A0ABQ8YAW5</accession>
<evidence type="ECO:0000313" key="2">
    <source>
        <dbReference type="Proteomes" id="UP001150062"/>
    </source>
</evidence>
<dbReference type="InterPro" id="IPR029058">
    <property type="entry name" value="AB_hydrolase_fold"/>
</dbReference>
<name>A0ABQ8YAW5_9EUKA</name>